<evidence type="ECO:0000313" key="3">
    <source>
        <dbReference type="Proteomes" id="UP001497482"/>
    </source>
</evidence>
<feature type="region of interest" description="Disordered" evidence="1">
    <location>
        <begin position="435"/>
        <end position="454"/>
    </location>
</feature>
<feature type="compositionally biased region" description="Polar residues" evidence="1">
    <location>
        <begin position="739"/>
        <end position="748"/>
    </location>
</feature>
<proteinExistence type="predicted"/>
<name>A0AAV2MNQ2_KNICA</name>
<sequence length="1144" mass="125691">MASFKDRLKQQLSSSLYQSIECAMQEMLGQVESLVERAVERALLPEDQGTLLDCPSLTSAVFQINISEALVAGTSGNTEFSGTGVIQEQDFGDCFNVKVENIQQEQDETRATPSRGWQNKDSVKTEEVTQSEVTPHCSDACGTAAPEVNISQLQLSSNQSLSVDGRQTDPFLDSDDSNETWDRLKQQLSSSLYQSIKCAMQEMLGQVESLVERAVERALLPEDQGTLLDCPSLTSAVSQINISEAHLRSNEALVAGTSKNTEFSGTGVIQEQDFGDCFNVKVENNQQERDETRATPSRGWKNKDSVKKEEVTQSEVTPHCSDVCGTAAPEVNISQLQLGSNQSQSVDGRQTDPFLDSDDSNETWWDRLKQQLSSSLYQSIECAVQEMLGQVESLVERAVERALLPEDQGTLLDCPSLTSAAPEVNISQLQLSSNQSLSVDGRQTDPFLDSDDSNETWDRLKQQLSSSLYQSIECAVQEMLGQVESLVERAVERALLPEDQGTLLDCPSLTSAVFQINISEALVAGTSGNTEFSGTGVIQEQDFGDCFNVKLENIQQEQDETRATPSRGWQNKDSVKTEEVTQSEVTPHCSDACGTAAPEVNISQLQLSSNQSLSVDGRQTDPFLDSDDSNETWDRLKQQLSSSLYQSIKCAVQEMLGQVESLVERAVERALLPEDQGTLLDCPSLTSAVFQINISEALVAGTSGNTEFSGTGVIQEQDFGDCFNVKLENIQQEQDETRATPSRGWQNKDSVKTEEVTQSEVTPHCSDACGTAAPEVNISQLQLSSNQSLSVDGRQTDPFLDSDDSNETWWDRLKQQLSSSLYQSIKCAVQEMLGQVESLVERAVERALLPEDQGTLLDCPSLTSAAPEVNISQLQLSSNQSLSVDGRQTDPFLDSDDSNETWDRLKQQLSSSLYQSIECAMQEMLGQVESLVERAVERALLPEDQGTLLDCPSLTSAVSQINISEAHLRSNEALVAGTSKNTEFSGTGVIQEQDFGDCFNVKVENNQQEQDETRATPSRGWKKKDSVKTEEVTQSEVTPHCSDVCGTAAPEVNISQLQLSSNQSLSVDGRQTDPFYDSDDSNETWANADKDNLELQLQHEVARFDLFSLALDESCDVRDTAQLLVFVRGITGFKITEELQQCGR</sequence>
<feature type="region of interest" description="Disordered" evidence="1">
    <location>
        <begin position="557"/>
        <end position="588"/>
    </location>
</feature>
<feature type="region of interest" description="Disordered" evidence="1">
    <location>
        <begin position="733"/>
        <end position="765"/>
    </location>
</feature>
<feature type="compositionally biased region" description="Polar residues" evidence="1">
    <location>
        <begin position="563"/>
        <end position="572"/>
    </location>
</feature>
<evidence type="ECO:0000313" key="2">
    <source>
        <dbReference type="EMBL" id="CAL1614927.1"/>
    </source>
</evidence>
<feature type="compositionally biased region" description="Basic and acidic residues" evidence="1">
    <location>
        <begin position="301"/>
        <end position="311"/>
    </location>
</feature>
<dbReference type="AlphaFoldDB" id="A0AAV2MNQ2"/>
<feature type="compositionally biased region" description="Polar residues" evidence="1">
    <location>
        <begin position="111"/>
        <end position="120"/>
    </location>
</feature>
<feature type="region of interest" description="Disordered" evidence="1">
    <location>
        <begin position="105"/>
        <end position="137"/>
    </location>
</feature>
<feature type="region of interest" description="Disordered" evidence="1">
    <location>
        <begin position="282"/>
        <end position="314"/>
    </location>
</feature>
<protein>
    <submittedName>
        <fullName evidence="2">Uncharacterized protein</fullName>
    </submittedName>
</protein>
<feature type="region of interest" description="Disordered" evidence="1">
    <location>
        <begin position="159"/>
        <end position="178"/>
    </location>
</feature>
<accession>A0AAV2MNQ2</accession>
<evidence type="ECO:0000256" key="1">
    <source>
        <dbReference type="SAM" id="MobiDB-lite"/>
    </source>
</evidence>
<reference evidence="2 3" key="1">
    <citation type="submission" date="2024-04" db="EMBL/GenBank/DDBJ databases">
        <authorList>
            <person name="Waldvogel A.-M."/>
            <person name="Schoenle A."/>
        </authorList>
    </citation>
    <scope>NUCLEOTIDE SEQUENCE [LARGE SCALE GENOMIC DNA]</scope>
</reference>
<keyword evidence="3" id="KW-1185">Reference proteome</keyword>
<dbReference type="Proteomes" id="UP001497482">
    <property type="component" value="Chromosome 9"/>
</dbReference>
<organism evidence="2 3">
    <name type="scientific">Knipowitschia caucasica</name>
    <name type="common">Caucasian dwarf goby</name>
    <name type="synonym">Pomatoschistus caucasicus</name>
    <dbReference type="NCBI Taxonomy" id="637954"/>
    <lineage>
        <taxon>Eukaryota</taxon>
        <taxon>Metazoa</taxon>
        <taxon>Chordata</taxon>
        <taxon>Craniata</taxon>
        <taxon>Vertebrata</taxon>
        <taxon>Euteleostomi</taxon>
        <taxon>Actinopterygii</taxon>
        <taxon>Neopterygii</taxon>
        <taxon>Teleostei</taxon>
        <taxon>Neoteleostei</taxon>
        <taxon>Acanthomorphata</taxon>
        <taxon>Gobiaria</taxon>
        <taxon>Gobiiformes</taxon>
        <taxon>Gobioidei</taxon>
        <taxon>Gobiidae</taxon>
        <taxon>Gobiinae</taxon>
        <taxon>Knipowitschia</taxon>
    </lineage>
</organism>
<feature type="region of interest" description="Disordered" evidence="1">
    <location>
        <begin position="880"/>
        <end position="899"/>
    </location>
</feature>
<feature type="region of interest" description="Disordered" evidence="1">
    <location>
        <begin position="1006"/>
        <end position="1035"/>
    </location>
</feature>
<gene>
    <name evidence="2" type="ORF">KC01_LOCUS40949</name>
</gene>
<feature type="region of interest" description="Disordered" evidence="1">
    <location>
        <begin position="338"/>
        <end position="358"/>
    </location>
</feature>
<feature type="region of interest" description="Disordered" evidence="1">
    <location>
        <begin position="611"/>
        <end position="630"/>
    </location>
</feature>
<dbReference type="EMBL" id="OZ035831">
    <property type="protein sequence ID" value="CAL1614927.1"/>
    <property type="molecule type" value="Genomic_DNA"/>
</dbReference>